<feature type="domain" description="DUF4190" evidence="2">
    <location>
        <begin position="33"/>
        <end position="92"/>
    </location>
</feature>
<evidence type="ECO:0000256" key="1">
    <source>
        <dbReference type="SAM" id="Phobius"/>
    </source>
</evidence>
<dbReference type="InterPro" id="IPR025241">
    <property type="entry name" value="DUF4190"/>
</dbReference>
<proteinExistence type="predicted"/>
<keyword evidence="1" id="KW-0472">Membrane</keyword>
<accession>A0A4Q7J6Y6</accession>
<keyword evidence="1" id="KW-0812">Transmembrane</keyword>
<evidence type="ECO:0000259" key="2">
    <source>
        <dbReference type="Pfam" id="PF13828"/>
    </source>
</evidence>
<gene>
    <name evidence="3" type="ORF">EWH70_17040</name>
</gene>
<name>A0A4Q7J6Y6_9PSEU</name>
<evidence type="ECO:0000313" key="4">
    <source>
        <dbReference type="Proteomes" id="UP000292003"/>
    </source>
</evidence>
<reference evidence="3 4" key="1">
    <citation type="submission" date="2019-02" db="EMBL/GenBank/DDBJ databases">
        <title>Draft genome sequence of Amycolatopsis sp. 8-3EHSu isolated from roots of Suaeda maritima.</title>
        <authorList>
            <person name="Duangmal K."/>
            <person name="Chantavorakit T."/>
        </authorList>
    </citation>
    <scope>NUCLEOTIDE SEQUENCE [LARGE SCALE GENOMIC DNA]</scope>
    <source>
        <strain evidence="3 4">8-3EHSu</strain>
    </source>
</reference>
<organism evidence="3 4">
    <name type="scientific">Amycolatopsis suaedae</name>
    <dbReference type="NCBI Taxonomy" id="2510978"/>
    <lineage>
        <taxon>Bacteria</taxon>
        <taxon>Bacillati</taxon>
        <taxon>Actinomycetota</taxon>
        <taxon>Actinomycetes</taxon>
        <taxon>Pseudonocardiales</taxon>
        <taxon>Pseudonocardiaceae</taxon>
        <taxon>Amycolatopsis</taxon>
    </lineage>
</organism>
<dbReference type="EMBL" id="SFCC01000008">
    <property type="protein sequence ID" value="RZQ62668.1"/>
    <property type="molecule type" value="Genomic_DNA"/>
</dbReference>
<dbReference type="AlphaFoldDB" id="A0A4Q7J6Y6"/>
<dbReference type="Pfam" id="PF13828">
    <property type="entry name" value="DUF4190"/>
    <property type="match status" value="1"/>
</dbReference>
<dbReference type="Proteomes" id="UP000292003">
    <property type="component" value="Unassembled WGS sequence"/>
</dbReference>
<dbReference type="OrthoDB" id="4374883at2"/>
<dbReference type="RefSeq" id="WP_130476406.1">
    <property type="nucleotide sequence ID" value="NZ_SFCC01000008.1"/>
</dbReference>
<evidence type="ECO:0000313" key="3">
    <source>
        <dbReference type="EMBL" id="RZQ62668.1"/>
    </source>
</evidence>
<keyword evidence="1" id="KW-1133">Transmembrane helix</keyword>
<keyword evidence="4" id="KW-1185">Reference proteome</keyword>
<feature type="transmembrane region" description="Helical" evidence="1">
    <location>
        <begin position="81"/>
        <end position="105"/>
    </location>
</feature>
<feature type="transmembrane region" description="Helical" evidence="1">
    <location>
        <begin position="34"/>
        <end position="60"/>
    </location>
</feature>
<protein>
    <submittedName>
        <fullName evidence="3">DUF4190 domain-containing protein</fullName>
    </submittedName>
</protein>
<sequence>MTDPYRNLPQHGYPPAPYGYPAAPLPPQPDQGMAVASLVCSLVGILICICAPLGIIFGHIAYGKAKRGEAGGQGMAQAGMIIGYVLVGLWLIPLVLWLVLVVFAAGVSVTY</sequence>
<comment type="caution">
    <text evidence="3">The sequence shown here is derived from an EMBL/GenBank/DDBJ whole genome shotgun (WGS) entry which is preliminary data.</text>
</comment>